<feature type="region of interest" description="Disordered" evidence="1">
    <location>
        <begin position="68"/>
        <end position="134"/>
    </location>
</feature>
<feature type="region of interest" description="Disordered" evidence="1">
    <location>
        <begin position="233"/>
        <end position="255"/>
    </location>
</feature>
<dbReference type="PANTHER" id="PTHR33065:SF117">
    <property type="entry name" value="OS01G0590200 PROTEIN"/>
    <property type="match status" value="1"/>
</dbReference>
<evidence type="ECO:0000313" key="4">
    <source>
        <dbReference type="EMBL" id="KAK1630499.1"/>
    </source>
</evidence>
<proteinExistence type="predicted"/>
<feature type="domain" description="DUF6598" evidence="2">
    <location>
        <begin position="342"/>
        <end position="534"/>
    </location>
</feature>
<feature type="domain" description="DUF8039" evidence="3">
    <location>
        <begin position="2"/>
        <end position="58"/>
    </location>
</feature>
<dbReference type="Pfam" id="PF26133">
    <property type="entry name" value="DUF8039"/>
    <property type="match status" value="1"/>
</dbReference>
<evidence type="ECO:0000256" key="1">
    <source>
        <dbReference type="SAM" id="MobiDB-lite"/>
    </source>
</evidence>
<dbReference type="EMBL" id="JAUUTY010000005">
    <property type="protein sequence ID" value="KAK1630499.1"/>
    <property type="molecule type" value="Genomic_DNA"/>
</dbReference>
<gene>
    <name evidence="4" type="ORF">QYE76_004814</name>
</gene>
<dbReference type="InterPro" id="IPR046533">
    <property type="entry name" value="DUF6598"/>
</dbReference>
<comment type="caution">
    <text evidence="4">The sequence shown here is derived from an EMBL/GenBank/DDBJ whole genome shotgun (WGS) entry which is preliminary data.</text>
</comment>
<accession>A0AAD8W1Q9</accession>
<name>A0AAD8W1Q9_LOLMU</name>
<dbReference type="AlphaFoldDB" id="A0AAD8W1Q9"/>
<evidence type="ECO:0000259" key="3">
    <source>
        <dbReference type="Pfam" id="PF26133"/>
    </source>
</evidence>
<dbReference type="InterPro" id="IPR058352">
    <property type="entry name" value="DUF8039"/>
</dbReference>
<evidence type="ECO:0000259" key="2">
    <source>
        <dbReference type="Pfam" id="PF20241"/>
    </source>
</evidence>
<reference evidence="4" key="1">
    <citation type="submission" date="2023-07" db="EMBL/GenBank/DDBJ databases">
        <title>A chromosome-level genome assembly of Lolium multiflorum.</title>
        <authorList>
            <person name="Chen Y."/>
            <person name="Copetti D."/>
            <person name="Kolliker R."/>
            <person name="Studer B."/>
        </authorList>
    </citation>
    <scope>NUCLEOTIDE SEQUENCE</scope>
    <source>
        <strain evidence="4">02402/16</strain>
        <tissue evidence="4">Leaf</tissue>
    </source>
</reference>
<keyword evidence="5" id="KW-1185">Reference proteome</keyword>
<evidence type="ECO:0000313" key="5">
    <source>
        <dbReference type="Proteomes" id="UP001231189"/>
    </source>
</evidence>
<dbReference type="Pfam" id="PF20241">
    <property type="entry name" value="DUF6598"/>
    <property type="match status" value="1"/>
</dbReference>
<protein>
    <submittedName>
        <fullName evidence="4">Uncharacterized protein</fullName>
    </submittedName>
</protein>
<feature type="compositionally biased region" description="Polar residues" evidence="1">
    <location>
        <begin position="243"/>
        <end position="253"/>
    </location>
</feature>
<organism evidence="4 5">
    <name type="scientific">Lolium multiflorum</name>
    <name type="common">Italian ryegrass</name>
    <name type="synonym">Lolium perenne subsp. multiflorum</name>
    <dbReference type="NCBI Taxonomy" id="4521"/>
    <lineage>
        <taxon>Eukaryota</taxon>
        <taxon>Viridiplantae</taxon>
        <taxon>Streptophyta</taxon>
        <taxon>Embryophyta</taxon>
        <taxon>Tracheophyta</taxon>
        <taxon>Spermatophyta</taxon>
        <taxon>Magnoliopsida</taxon>
        <taxon>Liliopsida</taxon>
        <taxon>Poales</taxon>
        <taxon>Poaceae</taxon>
        <taxon>BOP clade</taxon>
        <taxon>Pooideae</taxon>
        <taxon>Poodae</taxon>
        <taxon>Poeae</taxon>
        <taxon>Poeae Chloroplast Group 2 (Poeae type)</taxon>
        <taxon>Loliodinae</taxon>
        <taxon>Loliinae</taxon>
        <taxon>Lolium</taxon>
    </lineage>
</organism>
<sequence length="581" mass="65133">MEKTNCELHQSMKNIYMKVAVGFALTCEPGARWHVNEIQDGYAYVGVDEIVPGVSKICAKATISSEEESSTSKATVSSSFSKSISPSARSNKSFRPSLVETDPHPSNTSPFCFLSPRPQGRNPSRRASPLPSSPTRLRLRLRLRLLRANPRVAMASPPPEEQLPIASGGTAVHDLAAHGDGYASDFTDPPPDLGGPAMNNIESHDQQELVFTDSDQLSCYASESDEDIDEYDEAEYDEDDTQWRGTDSETNCPGKNYSKEEVGEIVDKWFYSFTRQFDECLKVRKVILARGDKNARLPTYPLKVLPEVTHECIDGRCYHREYMTHDTSTTASILGYRKPKSMLQVFSLRLASYESYPVSVYGIFAVRDDLEPLRNLIFNCPRDDAVTIDKDFFTLPLCSPSRGMHVLDHALLEVDLWVKKDGDGSADKKLLSAYVEIYVQARFDLMRTGQISSDSCSLEIDYMFLSSSVEAVIQVYSKVDHPHHLRFTAFSSCFDHEIVLFGDKCVGNGNINQHVVVVKQKGKLEICLKLEKHVFQWTFQDGVAGTISSPDNSVFEYGQFFVRVLFAPKNTQARPKRPSFA</sequence>
<feature type="compositionally biased region" description="Low complexity" evidence="1">
    <location>
        <begin position="71"/>
        <end position="90"/>
    </location>
</feature>
<feature type="compositionally biased region" description="Low complexity" evidence="1">
    <location>
        <begin position="121"/>
        <end position="134"/>
    </location>
</feature>
<dbReference type="Proteomes" id="UP001231189">
    <property type="component" value="Unassembled WGS sequence"/>
</dbReference>
<dbReference type="PANTHER" id="PTHR33065">
    <property type="entry name" value="OS07G0486400 PROTEIN"/>
    <property type="match status" value="1"/>
</dbReference>